<dbReference type="AlphaFoldDB" id="A0AA35RRZ3"/>
<gene>
    <name evidence="7" type="ORF">GBAR_LOCUS9484</name>
</gene>
<comment type="catalytic activity">
    <reaction evidence="5">
        <text>O-phospho-L-threonyl-[protein] + H2O = L-threonyl-[protein] + phosphate</text>
        <dbReference type="Rhea" id="RHEA:47004"/>
        <dbReference type="Rhea" id="RHEA-COMP:11060"/>
        <dbReference type="Rhea" id="RHEA-COMP:11605"/>
        <dbReference type="ChEBI" id="CHEBI:15377"/>
        <dbReference type="ChEBI" id="CHEBI:30013"/>
        <dbReference type="ChEBI" id="CHEBI:43474"/>
        <dbReference type="ChEBI" id="CHEBI:61977"/>
        <dbReference type="EC" id="3.1.3.16"/>
    </reaction>
</comment>
<comment type="cofactor">
    <cofactor evidence="1">
        <name>Mn(2+)</name>
        <dbReference type="ChEBI" id="CHEBI:29035"/>
    </cofactor>
</comment>
<evidence type="ECO:0000313" key="7">
    <source>
        <dbReference type="EMBL" id="CAI8015276.1"/>
    </source>
</evidence>
<dbReference type="PRINTS" id="PR00114">
    <property type="entry name" value="STPHPHTASE"/>
</dbReference>
<comment type="similarity">
    <text evidence="5">Belongs to the PPP phosphatase family.</text>
</comment>
<organism evidence="7 8">
    <name type="scientific">Geodia barretti</name>
    <name type="common">Barrett's horny sponge</name>
    <dbReference type="NCBI Taxonomy" id="519541"/>
    <lineage>
        <taxon>Eukaryota</taxon>
        <taxon>Metazoa</taxon>
        <taxon>Porifera</taxon>
        <taxon>Demospongiae</taxon>
        <taxon>Heteroscleromorpha</taxon>
        <taxon>Tetractinellida</taxon>
        <taxon>Astrophorina</taxon>
        <taxon>Geodiidae</taxon>
        <taxon>Geodia</taxon>
    </lineage>
</organism>
<keyword evidence="2" id="KW-0479">Metal-binding</keyword>
<evidence type="ECO:0000313" key="8">
    <source>
        <dbReference type="Proteomes" id="UP001174909"/>
    </source>
</evidence>
<dbReference type="InterPro" id="IPR047129">
    <property type="entry name" value="PPA2-like"/>
</dbReference>
<dbReference type="Proteomes" id="UP001174909">
    <property type="component" value="Unassembled WGS sequence"/>
</dbReference>
<name>A0AA35RRZ3_GEOBA</name>
<dbReference type="InterPro" id="IPR004843">
    <property type="entry name" value="Calcineurin-like_PHP"/>
</dbReference>
<comment type="caution">
    <text evidence="7">The sequence shown here is derived from an EMBL/GenBank/DDBJ whole genome shotgun (WGS) entry which is preliminary data.</text>
</comment>
<dbReference type="Pfam" id="PF00149">
    <property type="entry name" value="Metallophos"/>
    <property type="match status" value="1"/>
</dbReference>
<dbReference type="GO" id="GO:0046872">
    <property type="term" value="F:metal ion binding"/>
    <property type="evidence" value="ECO:0007669"/>
    <property type="project" value="UniProtKB-KW"/>
</dbReference>
<dbReference type="EMBL" id="CASHTH010001433">
    <property type="protein sequence ID" value="CAI8015276.1"/>
    <property type="molecule type" value="Genomic_DNA"/>
</dbReference>
<dbReference type="SUPFAM" id="SSF56300">
    <property type="entry name" value="Metallo-dependent phosphatases"/>
    <property type="match status" value="1"/>
</dbReference>
<evidence type="ECO:0000256" key="1">
    <source>
        <dbReference type="ARBA" id="ARBA00001936"/>
    </source>
</evidence>
<evidence type="ECO:0000259" key="6">
    <source>
        <dbReference type="PROSITE" id="PS00125"/>
    </source>
</evidence>
<evidence type="ECO:0000256" key="4">
    <source>
        <dbReference type="ARBA" id="ARBA00023211"/>
    </source>
</evidence>
<feature type="non-terminal residue" evidence="7">
    <location>
        <position position="252"/>
    </location>
</feature>
<dbReference type="PANTHER" id="PTHR45619">
    <property type="entry name" value="SERINE/THREONINE-PROTEIN PHOSPHATASE PP2A-RELATED"/>
    <property type="match status" value="1"/>
</dbReference>
<dbReference type="EC" id="3.1.3.16" evidence="5"/>
<keyword evidence="8" id="KW-1185">Reference proteome</keyword>
<evidence type="ECO:0000256" key="3">
    <source>
        <dbReference type="ARBA" id="ARBA00022801"/>
    </source>
</evidence>
<feature type="domain" description="Serine/threonine specific protein phosphatases" evidence="6">
    <location>
        <begin position="156"/>
        <end position="161"/>
    </location>
</feature>
<evidence type="ECO:0000256" key="5">
    <source>
        <dbReference type="RuleBase" id="RU004273"/>
    </source>
</evidence>
<reference evidence="7" key="1">
    <citation type="submission" date="2023-03" db="EMBL/GenBank/DDBJ databases">
        <authorList>
            <person name="Steffen K."/>
            <person name="Cardenas P."/>
        </authorList>
    </citation>
    <scope>NUCLEOTIDE SEQUENCE</scope>
</reference>
<accession>A0AA35RRZ3</accession>
<dbReference type="PROSITE" id="PS00125">
    <property type="entry name" value="SER_THR_PHOSPHATASE"/>
    <property type="match status" value="1"/>
</dbReference>
<keyword evidence="3 5" id="KW-0378">Hydrolase</keyword>
<dbReference type="InterPro" id="IPR029052">
    <property type="entry name" value="Metallo-depent_PP-like"/>
</dbReference>
<proteinExistence type="inferred from homology"/>
<protein>
    <recommendedName>
        <fullName evidence="5">Serine/threonine-protein phosphatase</fullName>
        <ecNumber evidence="5">3.1.3.16</ecNumber>
    </recommendedName>
</protein>
<dbReference type="SMART" id="SM00156">
    <property type="entry name" value="PP2Ac"/>
    <property type="match status" value="1"/>
</dbReference>
<dbReference type="Gene3D" id="3.60.21.10">
    <property type="match status" value="1"/>
</dbReference>
<dbReference type="InterPro" id="IPR006186">
    <property type="entry name" value="Ser/Thr-sp_prot-phosphatase"/>
</dbReference>
<sequence>RDQNTHGKGGAVCLDAWTCPEKDSIPRSQVKEGSTVRYKDSPPLEMSDFSDLDRQIEQLRRCEIIKESEVKALCAKAREILIEESNVQRVDPPVTVCGDIHGQFYDLKELFKVGGDVPDTNYLFLGDFVDRGFYSVETFLLLLALKVRYPDRITLIRGNHESRQITQVYGFYDECRRKYGSVNVWRYCTEIFDYLSLSAIIDNQIFCVHGGLSPSITTLDQIRSIDRKQESHTTGQCVISSGLILKTLMTGE</sequence>
<evidence type="ECO:0000256" key="2">
    <source>
        <dbReference type="ARBA" id="ARBA00022723"/>
    </source>
</evidence>
<dbReference type="GO" id="GO:0004722">
    <property type="term" value="F:protein serine/threonine phosphatase activity"/>
    <property type="evidence" value="ECO:0007669"/>
    <property type="project" value="UniProtKB-EC"/>
</dbReference>
<keyword evidence="4" id="KW-0464">Manganese</keyword>